<dbReference type="EC" id="2.7.11.1" evidence="2"/>
<dbReference type="Gene3D" id="1.10.510.10">
    <property type="entry name" value="Transferase(Phosphotransferase) domain 1"/>
    <property type="match status" value="1"/>
</dbReference>
<dbReference type="Gene3D" id="3.30.450.20">
    <property type="entry name" value="PAS domain"/>
    <property type="match status" value="1"/>
</dbReference>
<dbReference type="GO" id="GO:0004674">
    <property type="term" value="F:protein serine/threonine kinase activity"/>
    <property type="evidence" value="ECO:0007669"/>
    <property type="project" value="UniProtKB-KW"/>
</dbReference>
<evidence type="ECO:0000256" key="4">
    <source>
        <dbReference type="ARBA" id="ARBA00022527"/>
    </source>
</evidence>
<evidence type="ECO:0000256" key="7">
    <source>
        <dbReference type="ARBA" id="ARBA00022741"/>
    </source>
</evidence>
<feature type="compositionally biased region" description="Polar residues" evidence="12">
    <location>
        <begin position="692"/>
        <end position="701"/>
    </location>
</feature>
<evidence type="ECO:0000256" key="1">
    <source>
        <dbReference type="ARBA" id="ARBA00004496"/>
    </source>
</evidence>
<dbReference type="FunFam" id="1.10.510.10:FF:000320">
    <property type="entry name" value="Serine/threonine protein kinase"/>
    <property type="match status" value="1"/>
</dbReference>
<keyword evidence="6" id="KW-0808">Transferase</keyword>
<evidence type="ECO:0000256" key="12">
    <source>
        <dbReference type="SAM" id="MobiDB-lite"/>
    </source>
</evidence>
<dbReference type="GO" id="GO:0005524">
    <property type="term" value="F:ATP binding"/>
    <property type="evidence" value="ECO:0007669"/>
    <property type="project" value="UniProtKB-KW"/>
</dbReference>
<evidence type="ECO:0000259" key="13">
    <source>
        <dbReference type="PROSITE" id="PS50011"/>
    </source>
</evidence>
<dbReference type="CDD" id="cd00130">
    <property type="entry name" value="PAS"/>
    <property type="match status" value="1"/>
</dbReference>
<dbReference type="Proteomes" id="UP000275078">
    <property type="component" value="Unassembled WGS sequence"/>
</dbReference>
<evidence type="ECO:0000256" key="3">
    <source>
        <dbReference type="ARBA" id="ARBA00022490"/>
    </source>
</evidence>
<evidence type="ECO:0000256" key="11">
    <source>
        <dbReference type="ARBA" id="ARBA00048679"/>
    </source>
</evidence>
<dbReference type="GO" id="GO:0005829">
    <property type="term" value="C:cytosol"/>
    <property type="evidence" value="ECO:0007669"/>
    <property type="project" value="TreeGrafter"/>
</dbReference>
<evidence type="ECO:0000313" key="15">
    <source>
        <dbReference type="Proteomes" id="UP000275078"/>
    </source>
</evidence>
<dbReference type="InterPro" id="IPR057213">
    <property type="entry name" value="DUF7891"/>
</dbReference>
<keyword evidence="8 14" id="KW-0418">Kinase</keyword>
<dbReference type="InterPro" id="IPR011009">
    <property type="entry name" value="Kinase-like_dom_sf"/>
</dbReference>
<dbReference type="InterPro" id="IPR000719">
    <property type="entry name" value="Prot_kinase_dom"/>
</dbReference>
<evidence type="ECO:0000256" key="5">
    <source>
        <dbReference type="ARBA" id="ARBA00022553"/>
    </source>
</evidence>
<feature type="region of interest" description="Disordered" evidence="12">
    <location>
        <begin position="692"/>
        <end position="715"/>
    </location>
</feature>
<feature type="compositionally biased region" description="Low complexity" evidence="12">
    <location>
        <begin position="202"/>
        <end position="221"/>
    </location>
</feature>
<dbReference type="OrthoDB" id="10252171at2759"/>
<dbReference type="SMART" id="SM00220">
    <property type="entry name" value="S_TKc"/>
    <property type="match status" value="1"/>
</dbReference>
<comment type="catalytic activity">
    <reaction evidence="10">
        <text>L-threonyl-[protein] + ATP = O-phospho-L-threonyl-[protein] + ADP + H(+)</text>
        <dbReference type="Rhea" id="RHEA:46608"/>
        <dbReference type="Rhea" id="RHEA-COMP:11060"/>
        <dbReference type="Rhea" id="RHEA-COMP:11605"/>
        <dbReference type="ChEBI" id="CHEBI:15378"/>
        <dbReference type="ChEBI" id="CHEBI:30013"/>
        <dbReference type="ChEBI" id="CHEBI:30616"/>
        <dbReference type="ChEBI" id="CHEBI:61977"/>
        <dbReference type="ChEBI" id="CHEBI:456216"/>
        <dbReference type="EC" id="2.7.11.1"/>
    </reaction>
</comment>
<dbReference type="GO" id="GO:0045719">
    <property type="term" value="P:negative regulation of glycogen biosynthetic process"/>
    <property type="evidence" value="ECO:0007669"/>
    <property type="project" value="TreeGrafter"/>
</dbReference>
<feature type="domain" description="Protein kinase" evidence="13">
    <location>
        <begin position="762"/>
        <end position="1021"/>
    </location>
</feature>
<dbReference type="AlphaFoldDB" id="A0A3N4I7R2"/>
<keyword evidence="7" id="KW-0547">Nucleotide-binding</keyword>
<dbReference type="PANTHER" id="PTHR24346:SF51">
    <property type="entry name" value="PAS DOMAIN-CONTAINING SERINE_THREONINE-PROTEIN KINASE"/>
    <property type="match status" value="1"/>
</dbReference>
<protein>
    <recommendedName>
        <fullName evidence="2">non-specific serine/threonine protein kinase</fullName>
        <ecNumber evidence="2">2.7.11.1</ecNumber>
    </recommendedName>
</protein>
<dbReference type="FunFam" id="3.30.200.20:FF:000314">
    <property type="entry name" value="Serine/threonine protein kinase"/>
    <property type="match status" value="1"/>
</dbReference>
<evidence type="ECO:0000256" key="9">
    <source>
        <dbReference type="ARBA" id="ARBA00022840"/>
    </source>
</evidence>
<dbReference type="Pfam" id="PF00069">
    <property type="entry name" value="Pkinase"/>
    <property type="match status" value="1"/>
</dbReference>
<dbReference type="PROSITE" id="PS50011">
    <property type="entry name" value="PROTEIN_KINASE_DOM"/>
    <property type="match status" value="1"/>
</dbReference>
<evidence type="ECO:0000256" key="10">
    <source>
        <dbReference type="ARBA" id="ARBA00047899"/>
    </source>
</evidence>
<dbReference type="InterPro" id="IPR008271">
    <property type="entry name" value="Ser/Thr_kinase_AS"/>
</dbReference>
<organism evidence="14 15">
    <name type="scientific">Ascobolus immersus RN42</name>
    <dbReference type="NCBI Taxonomy" id="1160509"/>
    <lineage>
        <taxon>Eukaryota</taxon>
        <taxon>Fungi</taxon>
        <taxon>Dikarya</taxon>
        <taxon>Ascomycota</taxon>
        <taxon>Pezizomycotina</taxon>
        <taxon>Pezizomycetes</taxon>
        <taxon>Pezizales</taxon>
        <taxon>Ascobolaceae</taxon>
        <taxon>Ascobolus</taxon>
    </lineage>
</organism>
<comment type="subcellular location">
    <subcellularLocation>
        <location evidence="1">Cytoplasm</location>
    </subcellularLocation>
</comment>
<accession>A0A3N4I7R2</accession>
<sequence>MSLLNRSPIADGDHHITGLRRIRQSNQAPTSSLVSGGSFINASGLLSQPPTAPGTRMNSLSLAPGSPLLGSYEDLARFPTESLHSFSFAQHSEDLLHSRQNIVKRGLDFMKDRLGMSTLGPGLLAQARLEGDEEAQQTMQLLQQANILSEAKTPMLTGPATGPADVQGNPFDRDFAFDKAEKKYDAKEDLREDRSDGASSRTGTNESTSTSKTSPPRSRGPTLRRTNTDIAVHTVKSQLNEALAKPYRAESSTSYSMLPSLGSTATLNGHAPRNGGTEAIFTTTAKFPWTILAANDMACLIFGVTKHEVRKIGILELVGEESREWLAERLQSPETTPFSGTHSQHGSSHATTSLLQNGEMYQNKIRRVRSTGLGNFKHQQNKSRGVLLCGDVVPIQKRNGNVGAASLWVKEKKGGLIWVVEEINEDLVTLELEQNIVKSVQGRSESIFGDLLSHPAFNGVNVMDLLPSLPQNVDFSVNIEEINAVQHYTACNRGIRIPCKIHARRDGDITRLKVTAFPHIAGIMVVSPTTLSINSTNTVFAAALFGQANPVGSMVTELLPYFGKILQYVVEEEQVNLVDGMVVPEHLFRKAYQSVALREGKEDPATLFYGPTGVPARHRDGSELRVDIQMRVAGSEGSFVQHENAIVDDSDDEMHGPSQPELVYAVWITYSRHFHAVSLARDASAPVLTRQMTPPRQLSPGQPSPPLVGSPGIEPTAAAMDHSLAAAMERSGTNTPSSAGEDDTISPIAQYMARKKKTIADFVILEDMGQGAYGQVKLARYKRGSRKRVVLKYVTKKRILVDTWTRDRKLGTVPLEIHVLNYLKGEGLKHPNIVEMTDFFEDDINYYIEMVPHGLPGMDLFDYIELKINMDEMEARSIFIQVVRAIHHLHTKAKVVHRDIKDENVVLDGNGRVKLIDFGSAAFIAKGPFDVFVGTIDYAAPEVLQGLSYRGKEQDIWALGVLLYTICYKENPFYNVDEIMDHEIRIPYLLSEPCLDLIRKMLDRDVDRRITIEEVIEHPWFDGLADMDEGLEMKSGSK</sequence>
<feature type="compositionally biased region" description="Basic and acidic residues" evidence="12">
    <location>
        <begin position="185"/>
        <end position="196"/>
    </location>
</feature>
<dbReference type="STRING" id="1160509.A0A3N4I7R2"/>
<dbReference type="EMBL" id="ML119674">
    <property type="protein sequence ID" value="RPA82105.1"/>
    <property type="molecule type" value="Genomic_DNA"/>
</dbReference>
<keyword evidence="15" id="KW-1185">Reference proteome</keyword>
<gene>
    <name evidence="14" type="ORF">BJ508DRAFT_101013</name>
</gene>
<proteinExistence type="predicted"/>
<keyword evidence="9" id="KW-0067">ATP-binding</keyword>
<evidence type="ECO:0000256" key="6">
    <source>
        <dbReference type="ARBA" id="ARBA00022679"/>
    </source>
</evidence>
<dbReference type="InterPro" id="IPR000014">
    <property type="entry name" value="PAS"/>
</dbReference>
<keyword evidence="3" id="KW-0963">Cytoplasm</keyword>
<name>A0A3N4I7R2_ASCIM</name>
<keyword evidence="4" id="KW-0723">Serine/threonine-protein kinase</keyword>
<evidence type="ECO:0000256" key="8">
    <source>
        <dbReference type="ARBA" id="ARBA00022777"/>
    </source>
</evidence>
<dbReference type="Pfam" id="PF25421">
    <property type="entry name" value="DUF7891"/>
    <property type="match status" value="1"/>
</dbReference>
<dbReference type="Gene3D" id="3.30.200.20">
    <property type="entry name" value="Phosphorylase Kinase, domain 1"/>
    <property type="match status" value="1"/>
</dbReference>
<dbReference type="GO" id="GO:0035556">
    <property type="term" value="P:intracellular signal transduction"/>
    <property type="evidence" value="ECO:0007669"/>
    <property type="project" value="TreeGrafter"/>
</dbReference>
<evidence type="ECO:0000256" key="2">
    <source>
        <dbReference type="ARBA" id="ARBA00012513"/>
    </source>
</evidence>
<evidence type="ECO:0000313" key="14">
    <source>
        <dbReference type="EMBL" id="RPA82105.1"/>
    </source>
</evidence>
<dbReference type="CDD" id="cd14004">
    <property type="entry name" value="STKc_PASK"/>
    <property type="match status" value="1"/>
</dbReference>
<dbReference type="PROSITE" id="PS00108">
    <property type="entry name" value="PROTEIN_KINASE_ST"/>
    <property type="match status" value="1"/>
</dbReference>
<dbReference type="GO" id="GO:0005634">
    <property type="term" value="C:nucleus"/>
    <property type="evidence" value="ECO:0007669"/>
    <property type="project" value="TreeGrafter"/>
</dbReference>
<comment type="catalytic activity">
    <reaction evidence="11">
        <text>L-seryl-[protein] + ATP = O-phospho-L-seryl-[protein] + ADP + H(+)</text>
        <dbReference type="Rhea" id="RHEA:17989"/>
        <dbReference type="Rhea" id="RHEA-COMP:9863"/>
        <dbReference type="Rhea" id="RHEA-COMP:11604"/>
        <dbReference type="ChEBI" id="CHEBI:15378"/>
        <dbReference type="ChEBI" id="CHEBI:29999"/>
        <dbReference type="ChEBI" id="CHEBI:30616"/>
        <dbReference type="ChEBI" id="CHEBI:83421"/>
        <dbReference type="ChEBI" id="CHEBI:456216"/>
        <dbReference type="EC" id="2.7.11.1"/>
    </reaction>
</comment>
<feature type="region of interest" description="Disordered" evidence="12">
    <location>
        <begin position="185"/>
        <end position="229"/>
    </location>
</feature>
<dbReference type="PANTHER" id="PTHR24346">
    <property type="entry name" value="MAP/MICROTUBULE AFFINITY-REGULATING KINASE"/>
    <property type="match status" value="1"/>
</dbReference>
<dbReference type="SUPFAM" id="SSF56112">
    <property type="entry name" value="Protein kinase-like (PK-like)"/>
    <property type="match status" value="1"/>
</dbReference>
<reference evidence="14 15" key="1">
    <citation type="journal article" date="2018" name="Nat. Ecol. Evol.">
        <title>Pezizomycetes genomes reveal the molecular basis of ectomycorrhizal truffle lifestyle.</title>
        <authorList>
            <person name="Murat C."/>
            <person name="Payen T."/>
            <person name="Noel B."/>
            <person name="Kuo A."/>
            <person name="Morin E."/>
            <person name="Chen J."/>
            <person name="Kohler A."/>
            <person name="Krizsan K."/>
            <person name="Balestrini R."/>
            <person name="Da Silva C."/>
            <person name="Montanini B."/>
            <person name="Hainaut M."/>
            <person name="Levati E."/>
            <person name="Barry K.W."/>
            <person name="Belfiori B."/>
            <person name="Cichocki N."/>
            <person name="Clum A."/>
            <person name="Dockter R.B."/>
            <person name="Fauchery L."/>
            <person name="Guy J."/>
            <person name="Iotti M."/>
            <person name="Le Tacon F."/>
            <person name="Lindquist E.A."/>
            <person name="Lipzen A."/>
            <person name="Malagnac F."/>
            <person name="Mello A."/>
            <person name="Molinier V."/>
            <person name="Miyauchi S."/>
            <person name="Poulain J."/>
            <person name="Riccioni C."/>
            <person name="Rubini A."/>
            <person name="Sitrit Y."/>
            <person name="Splivallo R."/>
            <person name="Traeger S."/>
            <person name="Wang M."/>
            <person name="Zifcakova L."/>
            <person name="Wipf D."/>
            <person name="Zambonelli A."/>
            <person name="Paolocci F."/>
            <person name="Nowrousian M."/>
            <person name="Ottonello S."/>
            <person name="Baldrian P."/>
            <person name="Spatafora J.W."/>
            <person name="Henrissat B."/>
            <person name="Nagy L.G."/>
            <person name="Aury J.M."/>
            <person name="Wincker P."/>
            <person name="Grigoriev I.V."/>
            <person name="Bonfante P."/>
            <person name="Martin F.M."/>
        </authorList>
    </citation>
    <scope>NUCLEOTIDE SEQUENCE [LARGE SCALE GENOMIC DNA]</scope>
    <source>
        <strain evidence="14 15">RN42</strain>
    </source>
</reference>
<keyword evidence="5" id="KW-0597">Phosphoprotein</keyword>